<organism evidence="1 2">
    <name type="scientific">Echinococcus granulosus</name>
    <name type="common">Hydatid tapeworm</name>
    <dbReference type="NCBI Taxonomy" id="6210"/>
    <lineage>
        <taxon>Eukaryota</taxon>
        <taxon>Metazoa</taxon>
        <taxon>Spiralia</taxon>
        <taxon>Lophotrochozoa</taxon>
        <taxon>Platyhelminthes</taxon>
        <taxon>Cestoda</taxon>
        <taxon>Eucestoda</taxon>
        <taxon>Cyclophyllidea</taxon>
        <taxon>Taeniidae</taxon>
        <taxon>Echinococcus</taxon>
        <taxon>Echinococcus granulosus group</taxon>
    </lineage>
</organism>
<protein>
    <submittedName>
        <fullName evidence="1">Uncharacterized protein</fullName>
    </submittedName>
</protein>
<dbReference type="GeneID" id="36344711"/>
<sequence length="171" mass="20174">MRPRKKVHQKGKVARFIFDMSKFQLFRYTYSLVMSSLRHQIHRLQGIPSKVLNSCWLNLCICIWKQVHCSKLSTQKLQHIILCPDRWVNHHHSPTFFSTKAFGSIRKKSNFKDFYLSKLMSLKGTFEQAIQIVMNNSTEIGCFFAKTYFSVDTYISLIIKDDLFIDNLGWI</sequence>
<dbReference type="Proteomes" id="UP000019149">
    <property type="component" value="Unassembled WGS sequence"/>
</dbReference>
<keyword evidence="2" id="KW-1185">Reference proteome</keyword>
<evidence type="ECO:0000313" key="1">
    <source>
        <dbReference type="EMBL" id="EUB56146.1"/>
    </source>
</evidence>
<proteinExistence type="predicted"/>
<name>W6U6Z1_ECHGR</name>
<dbReference type="AlphaFoldDB" id="W6U6Z1"/>
<dbReference type="EMBL" id="APAU02000127">
    <property type="protein sequence ID" value="EUB56146.1"/>
    <property type="molecule type" value="Genomic_DNA"/>
</dbReference>
<accession>W6U6Z1</accession>
<reference evidence="1 2" key="1">
    <citation type="journal article" date="2013" name="Nat. Genet.">
        <title>The genome of the hydatid tapeworm Echinococcus granulosus.</title>
        <authorList>
            <person name="Zheng H."/>
            <person name="Zhang W."/>
            <person name="Zhang L."/>
            <person name="Zhang Z."/>
            <person name="Li J."/>
            <person name="Lu G."/>
            <person name="Zhu Y."/>
            <person name="Wang Y."/>
            <person name="Huang Y."/>
            <person name="Liu J."/>
            <person name="Kang H."/>
            <person name="Chen J."/>
            <person name="Wang L."/>
            <person name="Chen A."/>
            <person name="Yu S."/>
            <person name="Gao Z."/>
            <person name="Jin L."/>
            <person name="Gu W."/>
            <person name="Wang Z."/>
            <person name="Zhao L."/>
            <person name="Shi B."/>
            <person name="Wen H."/>
            <person name="Lin R."/>
            <person name="Jones M.K."/>
            <person name="Brejova B."/>
            <person name="Vinar T."/>
            <person name="Zhao G."/>
            <person name="McManus D.P."/>
            <person name="Chen Z."/>
            <person name="Zhou Y."/>
            <person name="Wang S."/>
        </authorList>
    </citation>
    <scope>NUCLEOTIDE SEQUENCE [LARGE SCALE GENOMIC DNA]</scope>
</reference>
<comment type="caution">
    <text evidence="1">The sequence shown here is derived from an EMBL/GenBank/DDBJ whole genome shotgun (WGS) entry which is preliminary data.</text>
</comment>
<dbReference type="KEGG" id="egl:EGR_08996"/>
<dbReference type="CTD" id="36344711"/>
<gene>
    <name evidence="1" type="ORF">EGR_08996</name>
</gene>
<evidence type="ECO:0000313" key="2">
    <source>
        <dbReference type="Proteomes" id="UP000019149"/>
    </source>
</evidence>
<dbReference type="RefSeq" id="XP_024347342.1">
    <property type="nucleotide sequence ID" value="XM_024498245.1"/>
</dbReference>